<reference evidence="2 3" key="1">
    <citation type="submission" date="2018-03" db="EMBL/GenBank/DDBJ databases">
        <title>Genomic Encyclopedia of Type Strains, Phase III (KMG-III): the genomes of soil and plant-associated and newly described type strains.</title>
        <authorList>
            <person name="Whitman W."/>
        </authorList>
    </citation>
    <scope>NUCLEOTIDE SEQUENCE [LARGE SCALE GENOMIC DNA]</scope>
    <source>
        <strain evidence="2 3">CGMCC 1.12700</strain>
    </source>
</reference>
<dbReference type="Gene3D" id="3.40.50.2020">
    <property type="match status" value="1"/>
</dbReference>
<dbReference type="GO" id="GO:0016757">
    <property type="term" value="F:glycosyltransferase activity"/>
    <property type="evidence" value="ECO:0007669"/>
    <property type="project" value="UniProtKB-KW"/>
</dbReference>
<dbReference type="EMBL" id="PYGD01000016">
    <property type="protein sequence ID" value="PSK88022.1"/>
    <property type="molecule type" value="Genomic_DNA"/>
</dbReference>
<evidence type="ECO:0000313" key="3">
    <source>
        <dbReference type="Proteomes" id="UP000240572"/>
    </source>
</evidence>
<dbReference type="Pfam" id="PF00156">
    <property type="entry name" value="Pribosyltran"/>
    <property type="match status" value="1"/>
</dbReference>
<dbReference type="SUPFAM" id="SSF53271">
    <property type="entry name" value="PRTase-like"/>
    <property type="match status" value="1"/>
</dbReference>
<sequence>MTKVAILTATQIELKLKRMAYEIWEHNSEEKEIIIVGIEDGGAVVARNIAGILKKVSNLKVKFFGLSINKKAPLTEAISIDAGQLNDKVVVLIDDVANSGKTLLYAIKPLLDYTPRTIQIAVLVDRKHKNFPVNPDYIGHSVSTTLQDHIIVTFEGEMITGAHLE</sequence>
<comment type="caution">
    <text evidence="2">The sequence shown here is derived from an EMBL/GenBank/DDBJ whole genome shotgun (WGS) entry which is preliminary data.</text>
</comment>
<keyword evidence="2" id="KW-0808">Transferase</keyword>
<keyword evidence="3" id="KW-1185">Reference proteome</keyword>
<evidence type="ECO:0000313" key="2">
    <source>
        <dbReference type="EMBL" id="PSK88022.1"/>
    </source>
</evidence>
<keyword evidence="2" id="KW-0328">Glycosyltransferase</keyword>
<organism evidence="2 3">
    <name type="scientific">Taibaiella chishuiensis</name>
    <dbReference type="NCBI Taxonomy" id="1434707"/>
    <lineage>
        <taxon>Bacteria</taxon>
        <taxon>Pseudomonadati</taxon>
        <taxon>Bacteroidota</taxon>
        <taxon>Chitinophagia</taxon>
        <taxon>Chitinophagales</taxon>
        <taxon>Chitinophagaceae</taxon>
        <taxon>Taibaiella</taxon>
    </lineage>
</organism>
<dbReference type="Proteomes" id="UP000240572">
    <property type="component" value="Unassembled WGS sequence"/>
</dbReference>
<protein>
    <submittedName>
        <fullName evidence="2">Pyrimidine operon attenuation protein/uracil phosphoribosyltransferase</fullName>
    </submittedName>
</protein>
<dbReference type="AlphaFoldDB" id="A0A2P8CSU8"/>
<dbReference type="InterPro" id="IPR029057">
    <property type="entry name" value="PRTase-like"/>
</dbReference>
<dbReference type="PANTHER" id="PTHR11608:SF0">
    <property type="entry name" value="BIFUNCTIONAL PROTEIN PYRR"/>
    <property type="match status" value="1"/>
</dbReference>
<feature type="domain" description="Phosphoribosyltransferase" evidence="1">
    <location>
        <begin position="6"/>
        <end position="142"/>
    </location>
</feature>
<dbReference type="CDD" id="cd06223">
    <property type="entry name" value="PRTases_typeI"/>
    <property type="match status" value="1"/>
</dbReference>
<dbReference type="InterPro" id="IPR000836">
    <property type="entry name" value="PRTase_dom"/>
</dbReference>
<accession>A0A2P8CSU8</accession>
<name>A0A2P8CSU8_9BACT</name>
<evidence type="ECO:0000259" key="1">
    <source>
        <dbReference type="Pfam" id="PF00156"/>
    </source>
</evidence>
<dbReference type="PANTHER" id="PTHR11608">
    <property type="entry name" value="BIFUNCTIONAL PROTEIN PYRR"/>
    <property type="match status" value="1"/>
</dbReference>
<gene>
    <name evidence="2" type="ORF">B0I18_11653</name>
</gene>
<proteinExistence type="predicted"/>
<dbReference type="InterPro" id="IPR050137">
    <property type="entry name" value="PyrR_bifunctional"/>
</dbReference>
<dbReference type="RefSeq" id="WP_245882152.1">
    <property type="nucleotide sequence ID" value="NZ_PYGD01000016.1"/>
</dbReference>